<feature type="region of interest" description="Disordered" evidence="15">
    <location>
        <begin position="347"/>
        <end position="385"/>
    </location>
</feature>
<feature type="disulfide bond" evidence="14">
    <location>
        <begin position="7"/>
        <end position="47"/>
    </location>
</feature>
<keyword evidence="9 16" id="KW-1133">Transmembrane helix</keyword>
<dbReference type="VEuPathDB" id="FungiDB:ASPSYDRAFT_178520"/>
<keyword evidence="7 16" id="KW-0812">Transmembrane</keyword>
<feature type="disulfide bond" evidence="14">
    <location>
        <begin position="21"/>
        <end position="28"/>
    </location>
</feature>
<evidence type="ECO:0000256" key="16">
    <source>
        <dbReference type="SAM" id="Phobius"/>
    </source>
</evidence>
<evidence type="ECO:0000256" key="5">
    <source>
        <dbReference type="ARBA" id="ARBA00022525"/>
    </source>
</evidence>
<protein>
    <recommendedName>
        <fullName evidence="17">CFEM domain-containing protein</fullName>
    </recommendedName>
</protein>
<dbReference type="AlphaFoldDB" id="A0A1L9TIH4"/>
<dbReference type="STRING" id="1036612.A0A1L9TIH4"/>
<evidence type="ECO:0000259" key="17">
    <source>
        <dbReference type="PROSITE" id="PS52012"/>
    </source>
</evidence>
<dbReference type="InterPro" id="IPR008427">
    <property type="entry name" value="Extracellular_membr_CFEM_dom"/>
</dbReference>
<feature type="region of interest" description="Disordered" evidence="15">
    <location>
        <begin position="397"/>
        <end position="496"/>
    </location>
</feature>
<feature type="compositionally biased region" description="Polar residues" evidence="15">
    <location>
        <begin position="373"/>
        <end position="385"/>
    </location>
</feature>
<feature type="transmembrane region" description="Helical" evidence="16">
    <location>
        <begin position="232"/>
        <end position="255"/>
    </location>
</feature>
<keyword evidence="6" id="KW-0336">GPI-anchor</keyword>
<comment type="similarity">
    <text evidence="13">Belongs to the SAT4 family.</text>
</comment>
<dbReference type="PROSITE" id="PS52012">
    <property type="entry name" value="CFEM"/>
    <property type="match status" value="1"/>
</dbReference>
<dbReference type="OrthoDB" id="2496787at2759"/>
<dbReference type="GO" id="GO:0005576">
    <property type="term" value="C:extracellular region"/>
    <property type="evidence" value="ECO:0007669"/>
    <property type="project" value="UniProtKB-SubCell"/>
</dbReference>
<dbReference type="EMBL" id="KV878586">
    <property type="protein sequence ID" value="OJJ59212.1"/>
    <property type="molecule type" value="Genomic_DNA"/>
</dbReference>
<feature type="transmembrane region" description="Helical" evidence="16">
    <location>
        <begin position="107"/>
        <end position="126"/>
    </location>
</feature>
<evidence type="ECO:0000256" key="9">
    <source>
        <dbReference type="ARBA" id="ARBA00022989"/>
    </source>
</evidence>
<keyword evidence="10 16" id="KW-0472">Membrane</keyword>
<dbReference type="Pfam" id="PF20684">
    <property type="entry name" value="Fung_rhodopsin"/>
    <property type="match status" value="1"/>
</dbReference>
<keyword evidence="19" id="KW-1185">Reference proteome</keyword>
<evidence type="ECO:0000256" key="1">
    <source>
        <dbReference type="ARBA" id="ARBA00004141"/>
    </source>
</evidence>
<dbReference type="SMART" id="SM00747">
    <property type="entry name" value="CFEM"/>
    <property type="match status" value="1"/>
</dbReference>
<dbReference type="InterPro" id="IPR049326">
    <property type="entry name" value="Rhodopsin_dom_fungi"/>
</dbReference>
<accession>A0A1L9TIH4</accession>
<reference evidence="19" key="1">
    <citation type="journal article" date="2017" name="Genome Biol.">
        <title>Comparative genomics reveals high biological diversity and specific adaptations in the industrially and medically important fungal genus Aspergillus.</title>
        <authorList>
            <person name="de Vries R.P."/>
            <person name="Riley R."/>
            <person name="Wiebenga A."/>
            <person name="Aguilar-Osorio G."/>
            <person name="Amillis S."/>
            <person name="Uchima C.A."/>
            <person name="Anderluh G."/>
            <person name="Asadollahi M."/>
            <person name="Askin M."/>
            <person name="Barry K."/>
            <person name="Battaglia E."/>
            <person name="Bayram O."/>
            <person name="Benocci T."/>
            <person name="Braus-Stromeyer S.A."/>
            <person name="Caldana C."/>
            <person name="Canovas D."/>
            <person name="Cerqueira G.C."/>
            <person name="Chen F."/>
            <person name="Chen W."/>
            <person name="Choi C."/>
            <person name="Clum A."/>
            <person name="Dos Santos R.A."/>
            <person name="Damasio A.R."/>
            <person name="Diallinas G."/>
            <person name="Emri T."/>
            <person name="Fekete E."/>
            <person name="Flipphi M."/>
            <person name="Freyberg S."/>
            <person name="Gallo A."/>
            <person name="Gournas C."/>
            <person name="Habgood R."/>
            <person name="Hainaut M."/>
            <person name="Harispe M.L."/>
            <person name="Henrissat B."/>
            <person name="Hilden K.S."/>
            <person name="Hope R."/>
            <person name="Hossain A."/>
            <person name="Karabika E."/>
            <person name="Karaffa L."/>
            <person name="Karanyi Z."/>
            <person name="Krasevec N."/>
            <person name="Kuo A."/>
            <person name="Kusch H."/>
            <person name="LaButti K."/>
            <person name="Lagendijk E.L."/>
            <person name="Lapidus A."/>
            <person name="Levasseur A."/>
            <person name="Lindquist E."/>
            <person name="Lipzen A."/>
            <person name="Logrieco A.F."/>
            <person name="MacCabe A."/>
            <person name="Maekelae M.R."/>
            <person name="Malavazi I."/>
            <person name="Melin P."/>
            <person name="Meyer V."/>
            <person name="Mielnichuk N."/>
            <person name="Miskei M."/>
            <person name="Molnar A.P."/>
            <person name="Mule G."/>
            <person name="Ngan C.Y."/>
            <person name="Orejas M."/>
            <person name="Orosz E."/>
            <person name="Ouedraogo J.P."/>
            <person name="Overkamp K.M."/>
            <person name="Park H.-S."/>
            <person name="Perrone G."/>
            <person name="Piumi F."/>
            <person name="Punt P.J."/>
            <person name="Ram A.F."/>
            <person name="Ramon A."/>
            <person name="Rauscher S."/>
            <person name="Record E."/>
            <person name="Riano-Pachon D.M."/>
            <person name="Robert V."/>
            <person name="Roehrig J."/>
            <person name="Ruller R."/>
            <person name="Salamov A."/>
            <person name="Salih N.S."/>
            <person name="Samson R.A."/>
            <person name="Sandor E."/>
            <person name="Sanguinetti M."/>
            <person name="Schuetze T."/>
            <person name="Sepcic K."/>
            <person name="Shelest E."/>
            <person name="Sherlock G."/>
            <person name="Sophianopoulou V."/>
            <person name="Squina F.M."/>
            <person name="Sun H."/>
            <person name="Susca A."/>
            <person name="Todd R.B."/>
            <person name="Tsang A."/>
            <person name="Unkles S.E."/>
            <person name="van de Wiele N."/>
            <person name="van Rossen-Uffink D."/>
            <person name="Oliveira J.V."/>
            <person name="Vesth T.C."/>
            <person name="Visser J."/>
            <person name="Yu J.-H."/>
            <person name="Zhou M."/>
            <person name="Andersen M.R."/>
            <person name="Archer D.B."/>
            <person name="Baker S.E."/>
            <person name="Benoit I."/>
            <person name="Brakhage A.A."/>
            <person name="Braus G.H."/>
            <person name="Fischer R."/>
            <person name="Frisvad J.C."/>
            <person name="Goldman G.H."/>
            <person name="Houbraken J."/>
            <person name="Oakley B."/>
            <person name="Pocsi I."/>
            <person name="Scazzocchio C."/>
            <person name="Seiboth B."/>
            <person name="vanKuyk P.A."/>
            <person name="Wortman J."/>
            <person name="Dyer P.S."/>
            <person name="Grigoriev I.V."/>
        </authorList>
    </citation>
    <scope>NUCLEOTIDE SEQUENCE [LARGE SCALE GENOMIC DNA]</scope>
    <source>
        <strain evidence="19">CBS 593.65</strain>
    </source>
</reference>
<feature type="domain" description="CFEM" evidence="17">
    <location>
        <begin position="1"/>
        <end position="90"/>
    </location>
</feature>
<evidence type="ECO:0000256" key="12">
    <source>
        <dbReference type="ARBA" id="ARBA00023288"/>
    </source>
</evidence>
<evidence type="ECO:0000256" key="15">
    <source>
        <dbReference type="SAM" id="MobiDB-lite"/>
    </source>
</evidence>
<feature type="compositionally biased region" description="Polar residues" evidence="15">
    <location>
        <begin position="445"/>
        <end position="454"/>
    </location>
</feature>
<keyword evidence="6" id="KW-0325">Glycoprotein</keyword>
<feature type="transmembrane region" description="Helical" evidence="16">
    <location>
        <begin position="306"/>
        <end position="328"/>
    </location>
</feature>
<evidence type="ECO:0000256" key="6">
    <source>
        <dbReference type="ARBA" id="ARBA00022622"/>
    </source>
</evidence>
<evidence type="ECO:0000256" key="2">
    <source>
        <dbReference type="ARBA" id="ARBA00004589"/>
    </source>
</evidence>
<feature type="compositionally biased region" description="Basic and acidic residues" evidence="15">
    <location>
        <begin position="397"/>
        <end position="412"/>
    </location>
</feature>
<dbReference type="GO" id="GO:0098552">
    <property type="term" value="C:side of membrane"/>
    <property type="evidence" value="ECO:0007669"/>
    <property type="project" value="UniProtKB-KW"/>
</dbReference>
<evidence type="ECO:0000256" key="11">
    <source>
        <dbReference type="ARBA" id="ARBA00023157"/>
    </source>
</evidence>
<dbReference type="RefSeq" id="XP_040703018.1">
    <property type="nucleotide sequence ID" value="XM_040843477.1"/>
</dbReference>
<name>A0A1L9TIH4_9EURO</name>
<evidence type="ECO:0000256" key="10">
    <source>
        <dbReference type="ARBA" id="ARBA00023136"/>
    </source>
</evidence>
<evidence type="ECO:0000313" key="18">
    <source>
        <dbReference type="EMBL" id="OJJ59212.1"/>
    </source>
</evidence>
<feature type="transmembrane region" description="Helical" evidence="16">
    <location>
        <begin position="183"/>
        <end position="205"/>
    </location>
</feature>
<keyword evidence="5" id="KW-0964">Secreted</keyword>
<keyword evidence="12" id="KW-0449">Lipoprotein</keyword>
<keyword evidence="11 14" id="KW-1015">Disulfide bond</keyword>
<evidence type="ECO:0000256" key="13">
    <source>
        <dbReference type="ARBA" id="ARBA00038359"/>
    </source>
</evidence>
<dbReference type="Pfam" id="PF05730">
    <property type="entry name" value="CFEM"/>
    <property type="match status" value="1"/>
</dbReference>
<proteinExistence type="inferred from homology"/>
<keyword evidence="8" id="KW-0732">Signal</keyword>
<feature type="transmembrane region" description="Helical" evidence="16">
    <location>
        <begin position="77"/>
        <end position="95"/>
    </location>
</feature>
<evidence type="ECO:0000256" key="8">
    <source>
        <dbReference type="ARBA" id="ARBA00022729"/>
    </source>
</evidence>
<comment type="similarity">
    <text evidence="4">Belongs to the RBT5 family.</text>
</comment>
<dbReference type="Proteomes" id="UP000184356">
    <property type="component" value="Unassembled WGS sequence"/>
</dbReference>
<dbReference type="PANTHER" id="PTHR33048">
    <property type="entry name" value="PTH11-LIKE INTEGRAL MEMBRANE PROTEIN (AFU_ORTHOLOGUE AFUA_5G11245)"/>
    <property type="match status" value="1"/>
</dbReference>
<evidence type="ECO:0000256" key="3">
    <source>
        <dbReference type="ARBA" id="ARBA00004613"/>
    </source>
</evidence>
<comment type="caution">
    <text evidence="14">Lacks conserved residue(s) required for the propagation of feature annotation.</text>
</comment>
<gene>
    <name evidence="18" type="ORF">ASPSYDRAFT_178520</name>
</gene>
<dbReference type="PANTHER" id="PTHR33048:SF143">
    <property type="entry name" value="EXTRACELLULAR MEMBRANE PROTEIN CFEM DOMAIN-CONTAINING PROTEIN-RELATED"/>
    <property type="match status" value="1"/>
</dbReference>
<feature type="transmembrane region" description="Helical" evidence="16">
    <location>
        <begin position="155"/>
        <end position="176"/>
    </location>
</feature>
<organism evidence="18 19">
    <name type="scientific">Aspergillus sydowii CBS 593.65</name>
    <dbReference type="NCBI Taxonomy" id="1036612"/>
    <lineage>
        <taxon>Eukaryota</taxon>
        <taxon>Fungi</taxon>
        <taxon>Dikarya</taxon>
        <taxon>Ascomycota</taxon>
        <taxon>Pezizomycotina</taxon>
        <taxon>Eurotiomycetes</taxon>
        <taxon>Eurotiomycetidae</taxon>
        <taxon>Eurotiales</taxon>
        <taxon>Aspergillaceae</taxon>
        <taxon>Aspergillus</taxon>
        <taxon>Aspergillus subgen. Nidulantes</taxon>
    </lineage>
</organism>
<evidence type="ECO:0000256" key="14">
    <source>
        <dbReference type="PROSITE-ProRule" id="PRU01356"/>
    </source>
</evidence>
<evidence type="ECO:0000256" key="7">
    <source>
        <dbReference type="ARBA" id="ARBA00022692"/>
    </source>
</evidence>
<feature type="transmembrane region" description="Helical" evidence="16">
    <location>
        <begin position="267"/>
        <end position="286"/>
    </location>
</feature>
<feature type="disulfide bond" evidence="14">
    <location>
        <begin position="30"/>
        <end position="63"/>
    </location>
</feature>
<comment type="subcellular location">
    <subcellularLocation>
        <location evidence="2">Membrane</location>
        <topology evidence="2">Lipid-anchor</topology>
        <topology evidence="2">GPI-anchor</topology>
    </subcellularLocation>
    <subcellularLocation>
        <location evidence="1">Membrane</location>
        <topology evidence="1">Multi-pass membrane protein</topology>
    </subcellularLocation>
    <subcellularLocation>
        <location evidence="3">Secreted</location>
    </subcellularLocation>
</comment>
<evidence type="ECO:0000256" key="4">
    <source>
        <dbReference type="ARBA" id="ARBA00010031"/>
    </source>
</evidence>
<feature type="compositionally biased region" description="Polar residues" evidence="15">
    <location>
        <begin position="476"/>
        <end position="486"/>
    </location>
</feature>
<feature type="disulfide bond" evidence="14">
    <location>
        <begin position="11"/>
        <end position="42"/>
    </location>
</feature>
<dbReference type="GeneID" id="63759550"/>
<evidence type="ECO:0000313" key="19">
    <source>
        <dbReference type="Proteomes" id="UP000184356"/>
    </source>
</evidence>
<sequence>MDSLPECALTCLVGAISNSTCSLTNFACICADAQLNAALEPCIASTCTVKEALIAQNFSYSTCDYPAIEDTTTFPKVNIAGIVVAIISVALRITNRVLAWQTGWDDYTIITALFVAVAISGVGFPLRTYGLGKNIWTVPFHHISETMKLFFVEEILYVVCIATIKCSMLLLYLRLFPNKPVRLAIYTALGVTTLWGIGSFFAQVFSCSPMSFYWNQWDGEHAGKCSNHNALLLAHAIINIVLDVVVIALPMPVLWKLQMSWEKRTGMCLMFAVGIVVTVISVFRLVEAVGFNSTTNPTKDFVPVGIWSLLEIDIGILCSCMPGIRALIKRLYTMFFRKPTGYTYGSGSGSGYGSRRKPSGGGSSSREQRSGSARQFSSKSDNWNLESGGGQFIRLEEVEAGEFDRDGDRDGDGAWPLREGPPVPRKDSFGHRGSPRNLAPPEQGWHSQYPSSPGLTRLWPPPLVPQSREGSLFSLKPSTSRANSAHFTWFRDGDSS</sequence>
<dbReference type="InterPro" id="IPR052337">
    <property type="entry name" value="SAT4-like"/>
</dbReference>